<dbReference type="RefSeq" id="XP_046116822.1">
    <property type="nucleotide sequence ID" value="XM_046265763.1"/>
</dbReference>
<dbReference type="Proteomes" id="UP000887229">
    <property type="component" value="Unassembled WGS sequence"/>
</dbReference>
<feature type="region of interest" description="Disordered" evidence="1">
    <location>
        <begin position="340"/>
        <end position="424"/>
    </location>
</feature>
<proteinExistence type="predicted"/>
<feature type="region of interest" description="Disordered" evidence="1">
    <location>
        <begin position="169"/>
        <end position="192"/>
    </location>
</feature>
<reference evidence="2" key="1">
    <citation type="journal article" date="2021" name="IMA Fungus">
        <title>Genomic characterization of three marine fungi, including Emericellopsis atlantica sp. nov. with signatures of a generalist lifestyle and marine biomass degradation.</title>
        <authorList>
            <person name="Hagestad O.C."/>
            <person name="Hou L."/>
            <person name="Andersen J.H."/>
            <person name="Hansen E.H."/>
            <person name="Altermark B."/>
            <person name="Li C."/>
            <person name="Kuhnert E."/>
            <person name="Cox R.J."/>
            <person name="Crous P.W."/>
            <person name="Spatafora J.W."/>
            <person name="Lail K."/>
            <person name="Amirebrahimi M."/>
            <person name="Lipzen A."/>
            <person name="Pangilinan J."/>
            <person name="Andreopoulos W."/>
            <person name="Hayes R.D."/>
            <person name="Ng V."/>
            <person name="Grigoriev I.V."/>
            <person name="Jackson S.A."/>
            <person name="Sutton T.D.S."/>
            <person name="Dobson A.D.W."/>
            <person name="Rama T."/>
        </authorList>
    </citation>
    <scope>NUCLEOTIDE SEQUENCE</scope>
    <source>
        <strain evidence="2">TS7</strain>
    </source>
</reference>
<gene>
    <name evidence="2" type="ORF">F5Z01DRAFT_682434</name>
</gene>
<evidence type="ECO:0008006" key="4">
    <source>
        <dbReference type="Google" id="ProtNLM"/>
    </source>
</evidence>
<evidence type="ECO:0000256" key="1">
    <source>
        <dbReference type="SAM" id="MobiDB-lite"/>
    </source>
</evidence>
<name>A0A9P8CMX6_9HYPO</name>
<protein>
    <recommendedName>
        <fullName evidence="4">Protein kinase domain-containing protein</fullName>
    </recommendedName>
</protein>
<feature type="region of interest" description="Disordered" evidence="1">
    <location>
        <begin position="1"/>
        <end position="43"/>
    </location>
</feature>
<dbReference type="AlphaFoldDB" id="A0A9P8CMX6"/>
<dbReference type="InterPro" id="IPR011009">
    <property type="entry name" value="Kinase-like_dom_sf"/>
</dbReference>
<comment type="caution">
    <text evidence="2">The sequence shown here is derived from an EMBL/GenBank/DDBJ whole genome shotgun (WGS) entry which is preliminary data.</text>
</comment>
<dbReference type="EMBL" id="MU251260">
    <property type="protein sequence ID" value="KAG9252898.1"/>
    <property type="molecule type" value="Genomic_DNA"/>
</dbReference>
<evidence type="ECO:0000313" key="3">
    <source>
        <dbReference type="Proteomes" id="UP000887229"/>
    </source>
</evidence>
<accession>A0A9P8CMX6</accession>
<sequence length="621" mass="70507">METIEDLRRQLEEEQRRREEAESRANQNERRRDEEQHRREEAEKLAIESRPQALQQYIEACHGLDLAAEHDLSISDAFFSKHNLPSLHQMEYVKSLVKPISSEIGLRDFERDIVENAVEKLIDTVSKDTLLRRRLGIRGTVTFESHTNLGASPDSISEPIEHMAVRSMGARATASASKPSTAPKARRKAKGKGNRADQFCIYKTADGQKIPTIVIEYKAPHKLSVDEVVAGLESGIEPERDVINQDGEGFSFTSRRLAAAVVTQLFSYMIGKGIQYGYVCTGQVFIFLHILDDPSVVYYSTCIPKLDVMEDDETRLHRTAVAQVFAFILQALRSRPPLESIPTAERKSKRSRRWKGFKRSPIRTRSKSTCQQPAYDDNHTDDDPPSPSPHPRSGRFATDPVVAENGGDPEGREQEQSLTPKQNIQDRPFCTHSCLKGLACGGPMDDSCPNRNFHGQQHVKRFIFLPGARGSLFKVRLSSHGYTFVAKGMETVNERFLRRTHIPLVRPWHYDGRAGRPILEYPGRLDEATIVDGVTTIFNALHNLCALYHDAEPRNILCNENGKLMAVDLERAKYRGRQALIQISPNRKRKRDAPKLAKDDFAQELTQIREAYRRSIRLFSR</sequence>
<evidence type="ECO:0000313" key="2">
    <source>
        <dbReference type="EMBL" id="KAG9252898.1"/>
    </source>
</evidence>
<dbReference type="SUPFAM" id="SSF56112">
    <property type="entry name" value="Protein kinase-like (PK-like)"/>
    <property type="match status" value="1"/>
</dbReference>
<feature type="compositionally biased region" description="Basic residues" evidence="1">
    <location>
        <begin position="347"/>
        <end position="366"/>
    </location>
</feature>
<organism evidence="2 3">
    <name type="scientific">Emericellopsis atlantica</name>
    <dbReference type="NCBI Taxonomy" id="2614577"/>
    <lineage>
        <taxon>Eukaryota</taxon>
        <taxon>Fungi</taxon>
        <taxon>Dikarya</taxon>
        <taxon>Ascomycota</taxon>
        <taxon>Pezizomycotina</taxon>
        <taxon>Sordariomycetes</taxon>
        <taxon>Hypocreomycetidae</taxon>
        <taxon>Hypocreales</taxon>
        <taxon>Bionectriaceae</taxon>
        <taxon>Emericellopsis</taxon>
    </lineage>
</organism>
<dbReference type="OrthoDB" id="2156052at2759"/>
<keyword evidence="3" id="KW-1185">Reference proteome</keyword>
<dbReference type="GeneID" id="70296666"/>
<feature type="compositionally biased region" description="Low complexity" evidence="1">
    <location>
        <begin position="170"/>
        <end position="183"/>
    </location>
</feature>